<organism evidence="1 2">
    <name type="scientific">Candidatus Ignatzschineria merdigallinarum</name>
    <dbReference type="NCBI Taxonomy" id="2838621"/>
    <lineage>
        <taxon>Bacteria</taxon>
        <taxon>Pseudomonadati</taxon>
        <taxon>Pseudomonadota</taxon>
        <taxon>Gammaproteobacteria</taxon>
        <taxon>Cardiobacteriales</taxon>
        <taxon>Ignatzschineriaceae</taxon>
        <taxon>Ignatzschineria</taxon>
    </lineage>
</organism>
<dbReference type="EMBL" id="DXHP01000198">
    <property type="protein sequence ID" value="HIW07474.1"/>
    <property type="molecule type" value="Genomic_DNA"/>
</dbReference>
<dbReference type="InterPro" id="IPR016873">
    <property type="entry name" value="Caps_polysacc_synth_BcbE_prd"/>
</dbReference>
<dbReference type="PIRSF" id="PIRSF028162">
    <property type="entry name" value="BcbE_prd"/>
    <property type="match status" value="1"/>
</dbReference>
<dbReference type="Gene3D" id="3.90.550.10">
    <property type="entry name" value="Spore Coat Polysaccharide Biosynthesis Protein SpsA, Chain A"/>
    <property type="match status" value="1"/>
</dbReference>
<protein>
    <submittedName>
        <fullName evidence="1">Glycosyltransferase family 2 protein</fullName>
    </submittedName>
</protein>
<gene>
    <name evidence="1" type="ORF">H9889_09165</name>
</gene>
<evidence type="ECO:0000313" key="1">
    <source>
        <dbReference type="EMBL" id="HIW07474.1"/>
    </source>
</evidence>
<evidence type="ECO:0000313" key="2">
    <source>
        <dbReference type="Proteomes" id="UP000823934"/>
    </source>
</evidence>
<reference evidence="1" key="1">
    <citation type="journal article" date="2021" name="PeerJ">
        <title>Extensive microbial diversity within the chicken gut microbiome revealed by metagenomics and culture.</title>
        <authorList>
            <person name="Gilroy R."/>
            <person name="Ravi A."/>
            <person name="Getino M."/>
            <person name="Pursley I."/>
            <person name="Horton D.L."/>
            <person name="Alikhan N.F."/>
            <person name="Baker D."/>
            <person name="Gharbi K."/>
            <person name="Hall N."/>
            <person name="Watson M."/>
            <person name="Adriaenssens E.M."/>
            <person name="Foster-Nyarko E."/>
            <person name="Jarju S."/>
            <person name="Secka A."/>
            <person name="Antonio M."/>
            <person name="Oren A."/>
            <person name="Chaudhuri R.R."/>
            <person name="La Ragione R."/>
            <person name="Hildebrand F."/>
            <person name="Pallen M.J."/>
        </authorList>
    </citation>
    <scope>NUCLEOTIDE SEQUENCE</scope>
    <source>
        <strain evidence="1">CHK160-9182</strain>
    </source>
</reference>
<dbReference type="SUPFAM" id="SSF53448">
    <property type="entry name" value="Nucleotide-diphospho-sugar transferases"/>
    <property type="match status" value="1"/>
</dbReference>
<name>A0A9D1TVU7_9GAMM</name>
<dbReference type="InterPro" id="IPR029044">
    <property type="entry name" value="Nucleotide-diphossugar_trans"/>
</dbReference>
<comment type="caution">
    <text evidence="1">The sequence shown here is derived from an EMBL/GenBank/DDBJ whole genome shotgun (WGS) entry which is preliminary data.</text>
</comment>
<sequence length="250" mass="28972">MIVLPMAGLSSRFFKAGYLVPKYQLELPNGQTMFDWAVTSFESYFESEHFVFILRDVYGTKQFVENRLRELGIKSYDIVVLNEETKGQAETVYLGLKEMTRTNFINDELFIFNIDSRRVSFRKSKVIHHENVMGYLEVFHGEGNHWSFIKLDDQNNVILTTEKKRVSSLCSNGLYYFKSIDLFNQLFEVECQKDLLSLTGGELYIAPLYNQLIAKGLIVDYELIHSSDIEFCGTPAEYHELCAKMKEGNI</sequence>
<accession>A0A9D1TVU7</accession>
<dbReference type="Proteomes" id="UP000823934">
    <property type="component" value="Unassembled WGS sequence"/>
</dbReference>
<dbReference type="AlphaFoldDB" id="A0A9D1TVU7"/>
<dbReference type="CDD" id="cd04183">
    <property type="entry name" value="GT2_BcE_like"/>
    <property type="match status" value="1"/>
</dbReference>
<reference evidence="1" key="2">
    <citation type="submission" date="2021-04" db="EMBL/GenBank/DDBJ databases">
        <authorList>
            <person name="Gilroy R."/>
        </authorList>
    </citation>
    <scope>NUCLEOTIDE SEQUENCE</scope>
    <source>
        <strain evidence="1">CHK160-9182</strain>
    </source>
</reference>
<proteinExistence type="predicted"/>